<dbReference type="EC" id="2.5.1.145" evidence="7"/>
<dbReference type="InterPro" id="IPR001640">
    <property type="entry name" value="Lgt"/>
</dbReference>
<feature type="transmembrane region" description="Helical" evidence="7">
    <location>
        <begin position="245"/>
        <end position="266"/>
    </location>
</feature>
<feature type="transmembrane region" description="Helical" evidence="7">
    <location>
        <begin position="99"/>
        <end position="125"/>
    </location>
</feature>
<keyword evidence="3 7" id="KW-0808">Transferase</keyword>
<organism evidence="8 9">
    <name type="scientific">Flectobacillus rivi</name>
    <dbReference type="NCBI Taxonomy" id="2984209"/>
    <lineage>
        <taxon>Bacteria</taxon>
        <taxon>Pseudomonadati</taxon>
        <taxon>Bacteroidota</taxon>
        <taxon>Cytophagia</taxon>
        <taxon>Cytophagales</taxon>
        <taxon>Flectobacillaceae</taxon>
        <taxon>Flectobacillus</taxon>
    </lineage>
</organism>
<sequence length="278" mass="31492">MFPIIPWNIDPVIFMLSATFPIKYYGLLFALGITVAFLTVKKIYQKEGSSVHDLDTLLIYIVLGTVIGARLGHCLFYEPEYFFQHPLEILLPIKKIDGSYQYIGFQGLASHGGTIGVLLAIVIYCMKFQKPLLTVLDRLAIAAPIAGTFIRLGNLMNSEIYGIPTDGTWGFVFLRDDTIPRHPTQLYEAIAYLIIFLILWIIYQKTKILNKSGVIFGVFLILVFSSRFFIEFFKENQVAFENQMAFNMGQLLSLPFVILGLGLLIWRLSSEGNNKNVI</sequence>
<accession>A0ABT6YVK0</accession>
<evidence type="ECO:0000256" key="7">
    <source>
        <dbReference type="HAMAP-Rule" id="MF_01147"/>
    </source>
</evidence>
<feature type="binding site" evidence="7">
    <location>
        <position position="151"/>
    </location>
    <ligand>
        <name>a 1,2-diacyl-sn-glycero-3-phospho-(1'-sn-glycerol)</name>
        <dbReference type="ChEBI" id="CHEBI:64716"/>
    </ligand>
</feature>
<comment type="subcellular location">
    <subcellularLocation>
        <location evidence="7">Cell membrane</location>
        <topology evidence="7">Multi-pass membrane protein</topology>
    </subcellularLocation>
</comment>
<keyword evidence="4 7" id="KW-0812">Transmembrane</keyword>
<feature type="transmembrane region" description="Helical" evidence="7">
    <location>
        <begin position="132"/>
        <end position="152"/>
    </location>
</feature>
<dbReference type="PANTHER" id="PTHR30589">
    <property type="entry name" value="PROLIPOPROTEIN DIACYLGLYCERYL TRANSFERASE"/>
    <property type="match status" value="1"/>
</dbReference>
<dbReference type="EMBL" id="JASHIE010000001">
    <property type="protein sequence ID" value="MDI9872898.1"/>
    <property type="molecule type" value="Genomic_DNA"/>
</dbReference>
<keyword evidence="6 7" id="KW-0472">Membrane</keyword>
<keyword evidence="5 7" id="KW-1133">Transmembrane helix</keyword>
<comment type="similarity">
    <text evidence="1 7">Belongs to the Lgt family.</text>
</comment>
<feature type="transmembrane region" description="Helical" evidence="7">
    <location>
        <begin position="56"/>
        <end position="79"/>
    </location>
</feature>
<keyword evidence="9" id="KW-1185">Reference proteome</keyword>
<proteinExistence type="inferred from homology"/>
<dbReference type="RefSeq" id="WP_283380156.1">
    <property type="nucleotide sequence ID" value="NZ_JASHIE010000001.1"/>
</dbReference>
<evidence type="ECO:0000256" key="4">
    <source>
        <dbReference type="ARBA" id="ARBA00022692"/>
    </source>
</evidence>
<protein>
    <recommendedName>
        <fullName evidence="7">Phosphatidylglycerol--prolipoprotein diacylglyceryl transferase</fullName>
        <ecNumber evidence="7">2.5.1.145</ecNumber>
    </recommendedName>
</protein>
<dbReference type="Proteomes" id="UP001225761">
    <property type="component" value="Unassembled WGS sequence"/>
</dbReference>
<comment type="pathway">
    <text evidence="7">Protein modification; lipoprotein biosynthesis (diacylglyceryl transfer).</text>
</comment>
<evidence type="ECO:0000256" key="2">
    <source>
        <dbReference type="ARBA" id="ARBA00022475"/>
    </source>
</evidence>
<evidence type="ECO:0000256" key="3">
    <source>
        <dbReference type="ARBA" id="ARBA00022679"/>
    </source>
</evidence>
<keyword evidence="2 7" id="KW-1003">Cell membrane</keyword>
<comment type="function">
    <text evidence="7">Catalyzes the transfer of the diacylglyceryl group from phosphatidylglycerol to the sulfhydryl group of the N-terminal cysteine of a prolipoprotein, the first step in the formation of mature lipoproteins.</text>
</comment>
<dbReference type="HAMAP" id="MF_01147">
    <property type="entry name" value="Lgt"/>
    <property type="match status" value="1"/>
</dbReference>
<dbReference type="NCBIfam" id="TIGR00544">
    <property type="entry name" value="lgt"/>
    <property type="match status" value="1"/>
</dbReference>
<evidence type="ECO:0000256" key="6">
    <source>
        <dbReference type="ARBA" id="ARBA00023136"/>
    </source>
</evidence>
<evidence type="ECO:0000313" key="9">
    <source>
        <dbReference type="Proteomes" id="UP001225761"/>
    </source>
</evidence>
<evidence type="ECO:0000256" key="5">
    <source>
        <dbReference type="ARBA" id="ARBA00022989"/>
    </source>
</evidence>
<dbReference type="PANTHER" id="PTHR30589:SF0">
    <property type="entry name" value="PHOSPHATIDYLGLYCEROL--PROLIPOPROTEIN DIACYLGLYCERYL TRANSFERASE"/>
    <property type="match status" value="1"/>
</dbReference>
<comment type="catalytic activity">
    <reaction evidence="7">
        <text>L-cysteinyl-[prolipoprotein] + a 1,2-diacyl-sn-glycero-3-phospho-(1'-sn-glycerol) = an S-1,2-diacyl-sn-glyceryl-L-cysteinyl-[prolipoprotein] + sn-glycerol 1-phosphate + H(+)</text>
        <dbReference type="Rhea" id="RHEA:56712"/>
        <dbReference type="Rhea" id="RHEA-COMP:14679"/>
        <dbReference type="Rhea" id="RHEA-COMP:14680"/>
        <dbReference type="ChEBI" id="CHEBI:15378"/>
        <dbReference type="ChEBI" id="CHEBI:29950"/>
        <dbReference type="ChEBI" id="CHEBI:57685"/>
        <dbReference type="ChEBI" id="CHEBI:64716"/>
        <dbReference type="ChEBI" id="CHEBI:140658"/>
        <dbReference type="EC" id="2.5.1.145"/>
    </reaction>
</comment>
<feature type="transmembrane region" description="Helical" evidence="7">
    <location>
        <begin position="184"/>
        <end position="202"/>
    </location>
</feature>
<feature type="transmembrane region" description="Helical" evidence="7">
    <location>
        <begin position="24"/>
        <end position="44"/>
    </location>
</feature>
<reference evidence="8 9" key="1">
    <citation type="submission" date="2023-05" db="EMBL/GenBank/DDBJ databases">
        <title>Novel species of genus Flectobacillus isolated from stream in China.</title>
        <authorList>
            <person name="Lu H."/>
        </authorList>
    </citation>
    <scope>NUCLEOTIDE SEQUENCE [LARGE SCALE GENOMIC DNA]</scope>
    <source>
        <strain evidence="8 9">LFS242W</strain>
    </source>
</reference>
<dbReference type="Pfam" id="PF01790">
    <property type="entry name" value="LGT"/>
    <property type="match status" value="1"/>
</dbReference>
<comment type="caution">
    <text evidence="8">The sequence shown here is derived from an EMBL/GenBank/DDBJ whole genome shotgun (WGS) entry which is preliminary data.</text>
</comment>
<evidence type="ECO:0000313" key="8">
    <source>
        <dbReference type="EMBL" id="MDI9872898.1"/>
    </source>
</evidence>
<feature type="transmembrane region" description="Helical" evidence="7">
    <location>
        <begin position="214"/>
        <end position="233"/>
    </location>
</feature>
<evidence type="ECO:0000256" key="1">
    <source>
        <dbReference type="ARBA" id="ARBA00007150"/>
    </source>
</evidence>
<gene>
    <name evidence="7 8" type="primary">lgt</name>
    <name evidence="8" type="ORF">QM481_00065</name>
</gene>
<name>A0ABT6YVK0_9BACT</name>
<dbReference type="GO" id="GO:0008961">
    <property type="term" value="F:phosphatidylglycerol-prolipoprotein diacylglyceryl transferase activity"/>
    <property type="evidence" value="ECO:0007669"/>
    <property type="project" value="UniProtKB-EC"/>
</dbReference>